<proteinExistence type="predicted"/>
<accession>A0A3B0U7W5</accession>
<evidence type="ECO:0008006" key="2">
    <source>
        <dbReference type="Google" id="ProtNLM"/>
    </source>
</evidence>
<organism evidence="1">
    <name type="scientific">hydrothermal vent metagenome</name>
    <dbReference type="NCBI Taxonomy" id="652676"/>
    <lineage>
        <taxon>unclassified sequences</taxon>
        <taxon>metagenomes</taxon>
        <taxon>ecological metagenomes</taxon>
    </lineage>
</organism>
<gene>
    <name evidence="1" type="ORF">MNBD_ALPHA11-1796</name>
</gene>
<dbReference type="EMBL" id="UOEQ01000533">
    <property type="protein sequence ID" value="VAW24473.1"/>
    <property type="molecule type" value="Genomic_DNA"/>
</dbReference>
<reference evidence="1" key="1">
    <citation type="submission" date="2018-06" db="EMBL/GenBank/DDBJ databases">
        <authorList>
            <person name="Zhirakovskaya E."/>
        </authorList>
    </citation>
    <scope>NUCLEOTIDE SEQUENCE</scope>
</reference>
<dbReference type="AlphaFoldDB" id="A0A3B0U7W5"/>
<sequence length="69" mass="7494">MKSARIINFGDSAEAALLSAILQQLGLRVTVENVGNPVQFLETLNEPLQVDFLIISGHGKSDGLYFGEF</sequence>
<evidence type="ECO:0000313" key="1">
    <source>
        <dbReference type="EMBL" id="VAW24473.1"/>
    </source>
</evidence>
<protein>
    <recommendedName>
        <fullName evidence="2">CHAT domain-containing protein</fullName>
    </recommendedName>
</protein>
<name>A0A3B0U7W5_9ZZZZ</name>
<feature type="non-terminal residue" evidence="1">
    <location>
        <position position="69"/>
    </location>
</feature>